<dbReference type="EMBL" id="VSSQ01126525">
    <property type="protein sequence ID" value="MPN56316.1"/>
    <property type="molecule type" value="Genomic_DNA"/>
</dbReference>
<name>A0A645IYP5_9ZZZZ</name>
<reference evidence="1" key="1">
    <citation type="submission" date="2019-08" db="EMBL/GenBank/DDBJ databases">
        <authorList>
            <person name="Kucharzyk K."/>
            <person name="Murdoch R.W."/>
            <person name="Higgins S."/>
            <person name="Loffler F."/>
        </authorList>
    </citation>
    <scope>NUCLEOTIDE SEQUENCE</scope>
</reference>
<dbReference type="AlphaFoldDB" id="A0A645IYP5"/>
<comment type="caution">
    <text evidence="1">The sequence shown here is derived from an EMBL/GenBank/DDBJ whole genome shotgun (WGS) entry which is preliminary data.</text>
</comment>
<accession>A0A645IYP5</accession>
<sequence length="40" mass="4745">MGFERVYVLTRVRLYAINNYIVYDIQNTDQRTGGSLYARD</sequence>
<evidence type="ECO:0000313" key="1">
    <source>
        <dbReference type="EMBL" id="MPN56316.1"/>
    </source>
</evidence>
<protein>
    <submittedName>
        <fullName evidence="1">Uncharacterized protein</fullName>
    </submittedName>
</protein>
<organism evidence="1">
    <name type="scientific">bioreactor metagenome</name>
    <dbReference type="NCBI Taxonomy" id="1076179"/>
    <lineage>
        <taxon>unclassified sequences</taxon>
        <taxon>metagenomes</taxon>
        <taxon>ecological metagenomes</taxon>
    </lineage>
</organism>
<proteinExistence type="predicted"/>
<gene>
    <name evidence="1" type="ORF">SDC9_204004</name>
</gene>